<feature type="region of interest" description="Disordered" evidence="1">
    <location>
        <begin position="71"/>
        <end position="115"/>
    </location>
</feature>
<evidence type="ECO:0000313" key="3">
    <source>
        <dbReference type="Proteomes" id="UP000799772"/>
    </source>
</evidence>
<feature type="compositionally biased region" description="Polar residues" evidence="1">
    <location>
        <begin position="281"/>
        <end position="292"/>
    </location>
</feature>
<dbReference type="AlphaFoldDB" id="A0A9P4IH20"/>
<feature type="compositionally biased region" description="Polar residues" evidence="1">
    <location>
        <begin position="81"/>
        <end position="110"/>
    </location>
</feature>
<feature type="region of interest" description="Disordered" evidence="1">
    <location>
        <begin position="702"/>
        <end position="730"/>
    </location>
</feature>
<comment type="caution">
    <text evidence="2">The sequence shown here is derived from an EMBL/GenBank/DDBJ whole genome shotgun (WGS) entry which is preliminary data.</text>
</comment>
<dbReference type="OrthoDB" id="5596422at2759"/>
<feature type="region of interest" description="Disordered" evidence="1">
    <location>
        <begin position="277"/>
        <end position="304"/>
    </location>
</feature>
<protein>
    <submittedName>
        <fullName evidence="2">Uncharacterized protein</fullName>
    </submittedName>
</protein>
<proteinExistence type="predicted"/>
<evidence type="ECO:0000313" key="2">
    <source>
        <dbReference type="EMBL" id="KAF2099502.1"/>
    </source>
</evidence>
<reference evidence="2" key="1">
    <citation type="journal article" date="2020" name="Stud. Mycol.">
        <title>101 Dothideomycetes genomes: a test case for predicting lifestyles and emergence of pathogens.</title>
        <authorList>
            <person name="Haridas S."/>
            <person name="Albert R."/>
            <person name="Binder M."/>
            <person name="Bloem J."/>
            <person name="Labutti K."/>
            <person name="Salamov A."/>
            <person name="Andreopoulos B."/>
            <person name="Baker S."/>
            <person name="Barry K."/>
            <person name="Bills G."/>
            <person name="Bluhm B."/>
            <person name="Cannon C."/>
            <person name="Castanera R."/>
            <person name="Culley D."/>
            <person name="Daum C."/>
            <person name="Ezra D."/>
            <person name="Gonzalez J."/>
            <person name="Henrissat B."/>
            <person name="Kuo A."/>
            <person name="Liang C."/>
            <person name="Lipzen A."/>
            <person name="Lutzoni F."/>
            <person name="Magnuson J."/>
            <person name="Mondo S."/>
            <person name="Nolan M."/>
            <person name="Ohm R."/>
            <person name="Pangilinan J."/>
            <person name="Park H.-J."/>
            <person name="Ramirez L."/>
            <person name="Alfaro M."/>
            <person name="Sun H."/>
            <person name="Tritt A."/>
            <person name="Yoshinaga Y."/>
            <person name="Zwiers L.-H."/>
            <person name="Turgeon B."/>
            <person name="Goodwin S."/>
            <person name="Spatafora J."/>
            <person name="Crous P."/>
            <person name="Grigoriev I."/>
        </authorList>
    </citation>
    <scope>NUCLEOTIDE SEQUENCE</scope>
    <source>
        <strain evidence="2">CBS 133067</strain>
    </source>
</reference>
<name>A0A9P4IH20_9PEZI</name>
<evidence type="ECO:0000256" key="1">
    <source>
        <dbReference type="SAM" id="MobiDB-lite"/>
    </source>
</evidence>
<keyword evidence="3" id="KW-1185">Reference proteome</keyword>
<feature type="compositionally biased region" description="Basic and acidic residues" evidence="1">
    <location>
        <begin position="702"/>
        <end position="714"/>
    </location>
</feature>
<accession>A0A9P4IH20</accession>
<gene>
    <name evidence="2" type="ORF">NA57DRAFT_75002</name>
</gene>
<dbReference type="Proteomes" id="UP000799772">
    <property type="component" value="Unassembled WGS sequence"/>
</dbReference>
<dbReference type="EMBL" id="ML978125">
    <property type="protein sequence ID" value="KAF2099502.1"/>
    <property type="molecule type" value="Genomic_DNA"/>
</dbReference>
<sequence>MTSLQGKENILEYPSERGLTWRKVTRRAQHSRELSQTLEALNEPGGSTRDPRILSAVAPTASQLPFASPLKVKKTRKQRNVQDGSYGSTASQDSYAASSPSREPQFTLNTRRGGPSFTRFNLRRKFSAQELVTAVKEAYRSRPSLNLSRIKLSEGNIPQRPLDDFFISGRSYSSTFQRQRVEKNLFRNAARPTQVLEDLSVSPGAVRITRNHGNDGKFFQRISLLHKSRHKERQSRSLDETPTIPAEPLVTRTEHIAELEDGSFMMAIPSIHLASAKPSELETSSSQTQPSCFTPKPKRKATPNPYLQLSVIPEPTSSTTSVNIGCAAVLDIAEALTHNDDRMAVFCTTGCHPGMEEHEDPRYQLHPLEKPSVHDLQRELRRITHCQYSDQPAAPPPSLDEILDCAVATLTEPIRVRNRQARDRECHVFVISSRPTINLKKIHGHEFVAIHAVCPSAIPTVDIVVPENGWVITTQSKFTPEAHEGVLPPHQALRASIRHVIRSLRTSADPGEFFDIDLRVWPGEHCSLERVVGDQSFYSFHRGKSVHISSIHQGQHVIVLLQIVVGRLSPNDDGGTFEEAVSDLELLFHKKALRHEILHVQCYYRHSSFPNDNYMCIDKPYYIDAPSIWSPSSKGKSIALAARADEQVYAPLITQVATYCQPLEALKVLQKIVAHTSLSASCLQHASAIKEELEHRQKVEMQMSKEKPRHDSVVNRDQSPALPRFSFEGPAHKWTAGTSASIPECATPEPEAGPADGVQVCTSTPTSKHSTTEVNIGPTEFVQERTPASTFQTSTPETYCASTEIQRECIPTLGTSTCSTPEVESSPTMIGYAEAAGSAEGDEAHKIWGLIRRNSKMQPHIEKNERGVENMKLIWASNIRQKEMRQRALRNRRSIGEDTLNSFTLGGGTSAEVNPVGSPWLL</sequence>
<organism evidence="2 3">
    <name type="scientific">Rhizodiscina lignyota</name>
    <dbReference type="NCBI Taxonomy" id="1504668"/>
    <lineage>
        <taxon>Eukaryota</taxon>
        <taxon>Fungi</taxon>
        <taxon>Dikarya</taxon>
        <taxon>Ascomycota</taxon>
        <taxon>Pezizomycotina</taxon>
        <taxon>Dothideomycetes</taxon>
        <taxon>Pleosporomycetidae</taxon>
        <taxon>Aulographales</taxon>
        <taxon>Rhizodiscinaceae</taxon>
        <taxon>Rhizodiscina</taxon>
    </lineage>
</organism>